<reference evidence="1" key="1">
    <citation type="submission" date="2020-05" db="EMBL/GenBank/DDBJ databases">
        <title>Large-scale comparative analyses of tick genomes elucidate their genetic diversity and vector capacities.</title>
        <authorList>
            <person name="Jia N."/>
            <person name="Wang J."/>
            <person name="Shi W."/>
            <person name="Du L."/>
            <person name="Sun Y."/>
            <person name="Zhan W."/>
            <person name="Jiang J."/>
            <person name="Wang Q."/>
            <person name="Zhang B."/>
            <person name="Ji P."/>
            <person name="Sakyi L.B."/>
            <person name="Cui X."/>
            <person name="Yuan T."/>
            <person name="Jiang B."/>
            <person name="Yang W."/>
            <person name="Lam T.T.-Y."/>
            <person name="Chang Q."/>
            <person name="Ding S."/>
            <person name="Wang X."/>
            <person name="Zhu J."/>
            <person name="Ruan X."/>
            <person name="Zhao L."/>
            <person name="Wei J."/>
            <person name="Que T."/>
            <person name="Du C."/>
            <person name="Cheng J."/>
            <person name="Dai P."/>
            <person name="Han X."/>
            <person name="Huang E."/>
            <person name="Gao Y."/>
            <person name="Liu J."/>
            <person name="Shao H."/>
            <person name="Ye R."/>
            <person name="Li L."/>
            <person name="Wei W."/>
            <person name="Wang X."/>
            <person name="Wang C."/>
            <person name="Yang T."/>
            <person name="Huo Q."/>
            <person name="Li W."/>
            <person name="Guo W."/>
            <person name="Chen H."/>
            <person name="Zhou L."/>
            <person name="Ni X."/>
            <person name="Tian J."/>
            <person name="Zhou Y."/>
            <person name="Sheng Y."/>
            <person name="Liu T."/>
            <person name="Pan Y."/>
            <person name="Xia L."/>
            <person name="Li J."/>
            <person name="Zhao F."/>
            <person name="Cao W."/>
        </authorList>
    </citation>
    <scope>NUCLEOTIDE SEQUENCE</scope>
    <source>
        <strain evidence="1">Hyas-2018</strain>
    </source>
</reference>
<accession>A0ACB7TFR5</accession>
<name>A0ACB7TFR5_HYAAI</name>
<dbReference type="Proteomes" id="UP000821845">
    <property type="component" value="Chromosome 1"/>
</dbReference>
<evidence type="ECO:0000313" key="1">
    <source>
        <dbReference type="EMBL" id="KAH6945803.1"/>
    </source>
</evidence>
<evidence type="ECO:0000313" key="2">
    <source>
        <dbReference type="Proteomes" id="UP000821845"/>
    </source>
</evidence>
<dbReference type="EMBL" id="CM023481">
    <property type="protein sequence ID" value="KAH6945803.1"/>
    <property type="molecule type" value="Genomic_DNA"/>
</dbReference>
<proteinExistence type="predicted"/>
<sequence length="220" mass="24843">MNRWMYLLPHTHVGPYFLGALTAFAYERYRQSKIPVLLQSILWALSLLFMGASLFAAAPWGLGDLPSLQVTLAYATTHRIAWALGLAWIVFACITGRGGVINSLLSWDALVPLGRMSYSIYLVHAYFVFYKAWTIRQRIESHHFQIMSSAVSNFMMATAAGYLVYVFLEQPLVFAWEMANEWTNKQVKKPALQAEVPTNAEKNTTTLTVVESEEPKLSRG</sequence>
<protein>
    <submittedName>
        <fullName evidence="1">Uncharacterized protein</fullName>
    </submittedName>
</protein>
<gene>
    <name evidence="1" type="ORF">HPB50_009991</name>
</gene>
<comment type="caution">
    <text evidence="1">The sequence shown here is derived from an EMBL/GenBank/DDBJ whole genome shotgun (WGS) entry which is preliminary data.</text>
</comment>
<organism evidence="1 2">
    <name type="scientific">Hyalomma asiaticum</name>
    <name type="common">Tick</name>
    <dbReference type="NCBI Taxonomy" id="266040"/>
    <lineage>
        <taxon>Eukaryota</taxon>
        <taxon>Metazoa</taxon>
        <taxon>Ecdysozoa</taxon>
        <taxon>Arthropoda</taxon>
        <taxon>Chelicerata</taxon>
        <taxon>Arachnida</taxon>
        <taxon>Acari</taxon>
        <taxon>Parasitiformes</taxon>
        <taxon>Ixodida</taxon>
        <taxon>Ixodoidea</taxon>
        <taxon>Ixodidae</taxon>
        <taxon>Hyalomminae</taxon>
        <taxon>Hyalomma</taxon>
    </lineage>
</organism>
<keyword evidence="2" id="KW-1185">Reference proteome</keyword>